<reference evidence="1" key="1">
    <citation type="submission" date="2023-03" db="EMBL/GenBank/DDBJ databases">
        <title>Massive genome expansion in bonnet fungi (Mycena s.s.) driven by repeated elements and novel gene families across ecological guilds.</title>
        <authorList>
            <consortium name="Lawrence Berkeley National Laboratory"/>
            <person name="Harder C.B."/>
            <person name="Miyauchi S."/>
            <person name="Viragh M."/>
            <person name="Kuo A."/>
            <person name="Thoen E."/>
            <person name="Andreopoulos B."/>
            <person name="Lu D."/>
            <person name="Skrede I."/>
            <person name="Drula E."/>
            <person name="Henrissat B."/>
            <person name="Morin E."/>
            <person name="Kohler A."/>
            <person name="Barry K."/>
            <person name="LaButti K."/>
            <person name="Morin E."/>
            <person name="Salamov A."/>
            <person name="Lipzen A."/>
            <person name="Mereny Z."/>
            <person name="Hegedus B."/>
            <person name="Baldrian P."/>
            <person name="Stursova M."/>
            <person name="Weitz H."/>
            <person name="Taylor A."/>
            <person name="Grigoriev I.V."/>
            <person name="Nagy L.G."/>
            <person name="Martin F."/>
            <person name="Kauserud H."/>
        </authorList>
    </citation>
    <scope>NUCLEOTIDE SEQUENCE</scope>
    <source>
        <strain evidence="1">9144</strain>
    </source>
</reference>
<name>A0AAD6YQL1_9AGAR</name>
<accession>A0AAD6YQL1</accession>
<sequence>MLEGELLSCPHSPSFRYRCRPFSAYQLAAHTAVRMRTRQLRAADSVASAQHYRELRCVARVWLAFPLPIEADADTRADPMRYTIYHDVASPAPEARVPPSVALGLVCELLYTAPVVNLDLWMHVWLFMCTTVFSKKPYAQRSLPRLWSLSTKGHVCAHALPLAVRACGHGTYEWTGASTARARARARRVHRHGTARTRRIHGACTVRGRGLVHGPYAGDVACAHGSCTVRTPCAPARGAPAGAVRTCGRARAGMWPGAGAGVRAQPGGTGCRMAEYEAGGGDD</sequence>
<dbReference type="EMBL" id="JARJCW010000004">
    <property type="protein sequence ID" value="KAJ7226145.1"/>
    <property type="molecule type" value="Genomic_DNA"/>
</dbReference>
<organism evidence="1 2">
    <name type="scientific">Mycena pura</name>
    <dbReference type="NCBI Taxonomy" id="153505"/>
    <lineage>
        <taxon>Eukaryota</taxon>
        <taxon>Fungi</taxon>
        <taxon>Dikarya</taxon>
        <taxon>Basidiomycota</taxon>
        <taxon>Agaricomycotina</taxon>
        <taxon>Agaricomycetes</taxon>
        <taxon>Agaricomycetidae</taxon>
        <taxon>Agaricales</taxon>
        <taxon>Marasmiineae</taxon>
        <taxon>Mycenaceae</taxon>
        <taxon>Mycena</taxon>
    </lineage>
</organism>
<keyword evidence="2" id="KW-1185">Reference proteome</keyword>
<evidence type="ECO:0000313" key="1">
    <source>
        <dbReference type="EMBL" id="KAJ7226145.1"/>
    </source>
</evidence>
<dbReference type="AlphaFoldDB" id="A0AAD6YQL1"/>
<proteinExistence type="predicted"/>
<evidence type="ECO:0000313" key="2">
    <source>
        <dbReference type="Proteomes" id="UP001219525"/>
    </source>
</evidence>
<gene>
    <name evidence="1" type="ORF">GGX14DRAFT_556894</name>
</gene>
<comment type="caution">
    <text evidence="1">The sequence shown here is derived from an EMBL/GenBank/DDBJ whole genome shotgun (WGS) entry which is preliminary data.</text>
</comment>
<dbReference type="Proteomes" id="UP001219525">
    <property type="component" value="Unassembled WGS sequence"/>
</dbReference>
<protein>
    <submittedName>
        <fullName evidence="1">Uncharacterized protein</fullName>
    </submittedName>
</protein>